<name>A0A5K7XBB7_9BACT</name>
<reference evidence="4" key="1">
    <citation type="submission" date="2019-10" db="EMBL/GenBank/DDBJ databases">
        <title>Lacipirellula parvula gen. nov., sp. nov., representing a lineage of planctomycetes widespread in freshwater anoxic habitats, and description of the family Lacipirellulaceae.</title>
        <authorList>
            <person name="Dedysh S.N."/>
            <person name="Kulichevskaya I.S."/>
            <person name="Beletsky A.V."/>
            <person name="Rakitin A.L."/>
            <person name="Mardanov A.V."/>
            <person name="Ivanova A.A."/>
            <person name="Saltykova V.X."/>
            <person name="Rijpstra W.I.C."/>
            <person name="Sinninghe Damste J.S."/>
            <person name="Ravin N.V."/>
        </authorList>
    </citation>
    <scope>NUCLEOTIDE SEQUENCE [LARGE SCALE GENOMIC DNA]</scope>
    <source>
        <strain evidence="4">PX69</strain>
    </source>
</reference>
<keyword evidence="4" id="KW-1185">Reference proteome</keyword>
<dbReference type="SUPFAM" id="SSF52980">
    <property type="entry name" value="Restriction endonuclease-like"/>
    <property type="match status" value="1"/>
</dbReference>
<dbReference type="InterPro" id="IPR007569">
    <property type="entry name" value="DUF559"/>
</dbReference>
<dbReference type="InterPro" id="IPR011335">
    <property type="entry name" value="Restrct_endonuc-II-like"/>
</dbReference>
<dbReference type="Proteomes" id="UP000326837">
    <property type="component" value="Chromosome"/>
</dbReference>
<sequence length="151" mass="17375">MKSPHEVTIPLMYRDEDQRDFARRLRNEPSGAEKRLWFLLRAGQLNGHKFRRQAALGPYIVDFICLAQRLIVELDGPQHLEAAVAEHDARRTAWLAERGYRVIRFRNHEIDEDVHRVVDAIRQALEVATPTPLPPPSPTLPSRGREPDGTE</sequence>
<organism evidence="3 4">
    <name type="scientific">Lacipirellula parvula</name>
    <dbReference type="NCBI Taxonomy" id="2650471"/>
    <lineage>
        <taxon>Bacteria</taxon>
        <taxon>Pseudomonadati</taxon>
        <taxon>Planctomycetota</taxon>
        <taxon>Planctomycetia</taxon>
        <taxon>Pirellulales</taxon>
        <taxon>Lacipirellulaceae</taxon>
        <taxon>Lacipirellula</taxon>
    </lineage>
</organism>
<dbReference type="InterPro" id="IPR047216">
    <property type="entry name" value="Endonuclease_DUF559_bact"/>
</dbReference>
<dbReference type="AlphaFoldDB" id="A0A5K7XBB7"/>
<evidence type="ECO:0000313" key="4">
    <source>
        <dbReference type="Proteomes" id="UP000326837"/>
    </source>
</evidence>
<dbReference type="KEGG" id="lpav:PLANPX_1258"/>
<feature type="region of interest" description="Disordered" evidence="1">
    <location>
        <begin position="127"/>
        <end position="151"/>
    </location>
</feature>
<evidence type="ECO:0000259" key="2">
    <source>
        <dbReference type="Pfam" id="PF04480"/>
    </source>
</evidence>
<dbReference type="CDD" id="cd01038">
    <property type="entry name" value="Endonuclease_DUF559"/>
    <property type="match status" value="1"/>
</dbReference>
<dbReference type="Gene3D" id="3.40.960.10">
    <property type="entry name" value="VSR Endonuclease"/>
    <property type="match status" value="1"/>
</dbReference>
<dbReference type="PANTHER" id="PTHR38590:SF1">
    <property type="entry name" value="BLL0828 PROTEIN"/>
    <property type="match status" value="1"/>
</dbReference>
<accession>A0A5K7XBB7</accession>
<dbReference type="Pfam" id="PF04480">
    <property type="entry name" value="DUF559"/>
    <property type="match status" value="1"/>
</dbReference>
<dbReference type="EMBL" id="AP021861">
    <property type="protein sequence ID" value="BBO31646.1"/>
    <property type="molecule type" value="Genomic_DNA"/>
</dbReference>
<proteinExistence type="predicted"/>
<protein>
    <recommendedName>
        <fullName evidence="2">DUF559 domain-containing protein</fullName>
    </recommendedName>
</protein>
<gene>
    <name evidence="3" type="ORF">PLANPX_1258</name>
</gene>
<evidence type="ECO:0000313" key="3">
    <source>
        <dbReference type="EMBL" id="BBO31646.1"/>
    </source>
</evidence>
<feature type="domain" description="DUF559" evidence="2">
    <location>
        <begin position="17"/>
        <end position="126"/>
    </location>
</feature>
<evidence type="ECO:0000256" key="1">
    <source>
        <dbReference type="SAM" id="MobiDB-lite"/>
    </source>
</evidence>
<dbReference type="PANTHER" id="PTHR38590">
    <property type="entry name" value="BLL0828 PROTEIN"/>
    <property type="match status" value="1"/>
</dbReference>